<dbReference type="EMBL" id="ANHY01000014">
    <property type="protein sequence ID" value="EKV28945.1"/>
    <property type="molecule type" value="Genomic_DNA"/>
</dbReference>
<comment type="caution">
    <text evidence="1">The sequence shown here is derived from an EMBL/GenBank/DDBJ whole genome shotgun (WGS) entry which is preliminary data.</text>
</comment>
<reference evidence="1 2" key="1">
    <citation type="journal article" date="2013" name="Genome Announc.">
        <title>Draft Genome Sequence of an Alphaproteobacterium, Caenispirillum salinarum AK4(T), Isolated from a Solar Saltern.</title>
        <authorList>
            <person name="Khatri I."/>
            <person name="Singh A."/>
            <person name="Korpole S."/>
            <person name="Pinnaka A.K."/>
            <person name="Subramanian S."/>
        </authorList>
    </citation>
    <scope>NUCLEOTIDE SEQUENCE [LARGE SCALE GENOMIC DNA]</scope>
    <source>
        <strain evidence="1 2">AK4</strain>
    </source>
</reference>
<gene>
    <name evidence="1" type="ORF">C882_0709</name>
</gene>
<organism evidence="1 2">
    <name type="scientific">Caenispirillum salinarum AK4</name>
    <dbReference type="NCBI Taxonomy" id="1238182"/>
    <lineage>
        <taxon>Bacteria</taxon>
        <taxon>Pseudomonadati</taxon>
        <taxon>Pseudomonadota</taxon>
        <taxon>Alphaproteobacteria</taxon>
        <taxon>Rhodospirillales</taxon>
        <taxon>Novispirillaceae</taxon>
        <taxon>Caenispirillum</taxon>
    </lineage>
</organism>
<proteinExistence type="predicted"/>
<dbReference type="Proteomes" id="UP000009881">
    <property type="component" value="Unassembled WGS sequence"/>
</dbReference>
<name>K9GSH3_9PROT</name>
<dbReference type="AlphaFoldDB" id="K9GSH3"/>
<protein>
    <submittedName>
        <fullName evidence="1">Uncharacterized protein</fullName>
    </submittedName>
</protein>
<keyword evidence="2" id="KW-1185">Reference proteome</keyword>
<evidence type="ECO:0000313" key="1">
    <source>
        <dbReference type="EMBL" id="EKV28945.1"/>
    </source>
</evidence>
<sequence length="85" mass="9694">MSNLPWFERPRGSSFFGPAAGFAYAVPVPDGATILQTLQCVYPAARTVQDRPLRWMCVIFPPVREMPASRAGERRKRRRVMREAD</sequence>
<dbReference type="STRING" id="1238182.C882_0709"/>
<accession>K9GSH3</accession>
<evidence type="ECO:0000313" key="2">
    <source>
        <dbReference type="Proteomes" id="UP000009881"/>
    </source>
</evidence>